<proteinExistence type="predicted"/>
<gene>
    <name evidence="2" type="ORF">VB776_24455</name>
</gene>
<dbReference type="InterPro" id="IPR012337">
    <property type="entry name" value="RNaseH-like_sf"/>
</dbReference>
<evidence type="ECO:0000313" key="3">
    <source>
        <dbReference type="Proteomes" id="UP001303899"/>
    </source>
</evidence>
<evidence type="ECO:0000313" key="2">
    <source>
        <dbReference type="EMBL" id="MEA5406109.1"/>
    </source>
</evidence>
<dbReference type="SUPFAM" id="SSF53098">
    <property type="entry name" value="Ribonuclease H-like"/>
    <property type="match status" value="1"/>
</dbReference>
<organism evidence="2 3">
    <name type="scientific">Arcicella gelida</name>
    <dbReference type="NCBI Taxonomy" id="2984195"/>
    <lineage>
        <taxon>Bacteria</taxon>
        <taxon>Pseudomonadati</taxon>
        <taxon>Bacteroidota</taxon>
        <taxon>Cytophagia</taxon>
        <taxon>Cytophagales</taxon>
        <taxon>Flectobacillaceae</taxon>
        <taxon>Arcicella</taxon>
    </lineage>
</organism>
<dbReference type="PANTHER" id="PTHR46889">
    <property type="entry name" value="TRANSPOSASE INSF FOR INSERTION SEQUENCE IS3B-RELATED"/>
    <property type="match status" value="1"/>
</dbReference>
<accession>A0ABU5SCB2</accession>
<evidence type="ECO:0000259" key="1">
    <source>
        <dbReference type="Pfam" id="PF00665"/>
    </source>
</evidence>
<protein>
    <submittedName>
        <fullName evidence="2">DDE-type integrase/transposase/recombinase</fullName>
    </submittedName>
</protein>
<dbReference type="Pfam" id="PF00665">
    <property type="entry name" value="rve"/>
    <property type="match status" value="1"/>
</dbReference>
<feature type="domain" description="Integrase catalytic" evidence="1">
    <location>
        <begin position="109"/>
        <end position="164"/>
    </location>
</feature>
<reference evidence="2 3" key="1">
    <citation type="submission" date="2023-12" db="EMBL/GenBank/DDBJ databases">
        <title>Novel species of the genus Arcicella isolated from rivers.</title>
        <authorList>
            <person name="Lu H."/>
        </authorList>
    </citation>
    <scope>NUCLEOTIDE SEQUENCE [LARGE SCALE GENOMIC DNA]</scope>
    <source>
        <strain evidence="2 3">DC2W</strain>
    </source>
</reference>
<dbReference type="EMBL" id="JAYGIL010000077">
    <property type="protein sequence ID" value="MEA5406109.1"/>
    <property type="molecule type" value="Genomic_DNA"/>
</dbReference>
<sequence>MCKLLGISRQNYYQYWQRAECVSIEESLVIDEVKRLRRIHPILGTKKLYILLTPFLLEHQIKIGRDALFELLSQYKLLVIRKKRKSRTTYSERWLKYKNLTIGWKPDAINQLWVADITYVRLEEGGFAYLSLLTDAYSNKVVGFQVGESLEVKHCLLALQMAIDRER</sequence>
<name>A0ABU5SCB2_9BACT</name>
<feature type="non-terminal residue" evidence="2">
    <location>
        <position position="167"/>
    </location>
</feature>
<dbReference type="RefSeq" id="WP_323699471.1">
    <property type="nucleotide sequence ID" value="NZ_JAYGIL010000077.1"/>
</dbReference>
<dbReference type="InterPro" id="IPR036397">
    <property type="entry name" value="RNaseH_sf"/>
</dbReference>
<comment type="caution">
    <text evidence="2">The sequence shown here is derived from an EMBL/GenBank/DDBJ whole genome shotgun (WGS) entry which is preliminary data.</text>
</comment>
<dbReference type="PANTHER" id="PTHR46889:SF5">
    <property type="entry name" value="INTEGRASE PROTEIN"/>
    <property type="match status" value="1"/>
</dbReference>
<dbReference type="InterPro" id="IPR050900">
    <property type="entry name" value="Transposase_IS3/IS150/IS904"/>
</dbReference>
<keyword evidence="3" id="KW-1185">Reference proteome</keyword>
<dbReference type="InterPro" id="IPR001584">
    <property type="entry name" value="Integrase_cat-core"/>
</dbReference>
<dbReference type="Proteomes" id="UP001303899">
    <property type="component" value="Unassembled WGS sequence"/>
</dbReference>
<dbReference type="Gene3D" id="3.30.420.10">
    <property type="entry name" value="Ribonuclease H-like superfamily/Ribonuclease H"/>
    <property type="match status" value="1"/>
</dbReference>